<feature type="compositionally biased region" description="Basic and acidic residues" evidence="1">
    <location>
        <begin position="9"/>
        <end position="24"/>
    </location>
</feature>
<reference evidence="2 3" key="1">
    <citation type="submission" date="2019-08" db="EMBL/GenBank/DDBJ databases">
        <authorList>
            <person name="Liang Q."/>
        </authorList>
    </citation>
    <scope>NUCLEOTIDE SEQUENCE [LARGE SCALE GENOMIC DNA]</scope>
    <source>
        <strain evidence="2 3">V1718</strain>
    </source>
</reference>
<proteinExistence type="predicted"/>
<sequence length="470" mass="50869">MRPPIFVADRPDEPDMDLDSERPEFDDPECRGRFEGEGCILARGTGTCVSGECRVLACEFGWADCNSDRVDGCETSVSTSQSCGTCDHACEPDQTCQVGERGWTCSAGRLCPKDRFDLDFDASNGCEWELVWDDAQSVFVPFLEVFAAFSTDEGLIYAGDSDAGLALVYKGRSVQLPVTPTGEFQRLELLPNGQAAMVWEDVVVEVGPGFEDLVEIPADCSEWGPRRFHRGFDDEGELVRVQGFENALRVGEAVLDRAWYLNAFWDDFSASERAQCDVCALAGCFDTCDEDVACAECAATDGACPDFEVLDVEFIEQKVVVLTLRGLVVIDTLTDEVWRAEREFEPGVAGGAEFVGIATRGDDLALLSGAGLVRWLGFENGFQTLAPDMAVEAMNSPEILGFSSLGALLERDGEGLLLAPANVSGRVIRVNGSGSTQGLADRLVGFDPAQNTLIFSGGGLIQEVRFVQIP</sequence>
<name>A0A5B8XMG5_9DELT</name>
<dbReference type="RefSeq" id="WP_146957397.1">
    <property type="nucleotide sequence ID" value="NZ_CP042467.1"/>
</dbReference>
<organism evidence="2 3">
    <name type="scientific">Microvenator marinus</name>
    <dbReference type="NCBI Taxonomy" id="2600177"/>
    <lineage>
        <taxon>Bacteria</taxon>
        <taxon>Deltaproteobacteria</taxon>
        <taxon>Bradymonadales</taxon>
        <taxon>Microvenatoraceae</taxon>
        <taxon>Microvenator</taxon>
    </lineage>
</organism>
<evidence type="ECO:0000256" key="1">
    <source>
        <dbReference type="SAM" id="MobiDB-lite"/>
    </source>
</evidence>
<dbReference type="KEGG" id="bbae:FRD01_02665"/>
<dbReference type="AlphaFoldDB" id="A0A5B8XMG5"/>
<evidence type="ECO:0000313" key="3">
    <source>
        <dbReference type="Proteomes" id="UP000321595"/>
    </source>
</evidence>
<dbReference type="EMBL" id="CP042467">
    <property type="protein sequence ID" value="QED26178.1"/>
    <property type="molecule type" value="Genomic_DNA"/>
</dbReference>
<dbReference type="Proteomes" id="UP000321595">
    <property type="component" value="Chromosome"/>
</dbReference>
<gene>
    <name evidence="2" type="ORF">FRD01_02665</name>
</gene>
<protein>
    <submittedName>
        <fullName evidence="2">Uncharacterized protein</fullName>
    </submittedName>
</protein>
<keyword evidence="3" id="KW-1185">Reference proteome</keyword>
<evidence type="ECO:0000313" key="2">
    <source>
        <dbReference type="EMBL" id="QED26178.1"/>
    </source>
</evidence>
<dbReference type="OrthoDB" id="5522667at2"/>
<feature type="region of interest" description="Disordered" evidence="1">
    <location>
        <begin position="1"/>
        <end position="24"/>
    </location>
</feature>
<accession>A0A5B8XMG5</accession>